<accession>A0A6J4NI52</accession>
<feature type="region of interest" description="Disordered" evidence="1">
    <location>
        <begin position="26"/>
        <end position="75"/>
    </location>
</feature>
<feature type="non-terminal residue" evidence="2">
    <location>
        <position position="137"/>
    </location>
</feature>
<evidence type="ECO:0000313" key="2">
    <source>
        <dbReference type="EMBL" id="CAA9388786.1"/>
    </source>
</evidence>
<feature type="compositionally biased region" description="Gly residues" evidence="1">
    <location>
        <begin position="38"/>
        <end position="48"/>
    </location>
</feature>
<feature type="compositionally biased region" description="Gly residues" evidence="1">
    <location>
        <begin position="59"/>
        <end position="73"/>
    </location>
</feature>
<organism evidence="2">
    <name type="scientific">uncultured Phycisphaerae bacterium</name>
    <dbReference type="NCBI Taxonomy" id="904963"/>
    <lineage>
        <taxon>Bacteria</taxon>
        <taxon>Pseudomonadati</taxon>
        <taxon>Planctomycetota</taxon>
        <taxon>Phycisphaerae</taxon>
        <taxon>environmental samples</taxon>
    </lineage>
</organism>
<feature type="compositionally biased region" description="Low complexity" evidence="1">
    <location>
        <begin position="49"/>
        <end position="58"/>
    </location>
</feature>
<name>A0A6J4NI52_9BACT</name>
<gene>
    <name evidence="2" type="ORF">AVDCRST_MAG64-1081</name>
</gene>
<feature type="non-terminal residue" evidence="2">
    <location>
        <position position="1"/>
    </location>
</feature>
<protein>
    <submittedName>
        <fullName evidence="2">Uncharacterized protein</fullName>
    </submittedName>
</protein>
<dbReference type="EMBL" id="CADCUQ010000251">
    <property type="protein sequence ID" value="CAA9388786.1"/>
    <property type="molecule type" value="Genomic_DNA"/>
</dbReference>
<evidence type="ECO:0000256" key="1">
    <source>
        <dbReference type="SAM" id="MobiDB-lite"/>
    </source>
</evidence>
<dbReference type="AlphaFoldDB" id="A0A6J4NI52"/>
<sequence length="137" mass="14630">ADQVGRRVRLGLVGLRLLGRRLGHLERGQRGPQEPGVVPGGGDRGGVGQPPVVGHVRPGQGGVHRLAGGGRGGPLLRHLGDRQQRALTDLRVGVFHHLARQQGGQPGLTPREHVDRGLADARRRVLQCAHRNCGRDV</sequence>
<proteinExistence type="predicted"/>
<reference evidence="2" key="1">
    <citation type="submission" date="2020-02" db="EMBL/GenBank/DDBJ databases">
        <authorList>
            <person name="Meier V. D."/>
        </authorList>
    </citation>
    <scope>NUCLEOTIDE SEQUENCE</scope>
    <source>
        <strain evidence="2">AVDCRST_MAG64</strain>
    </source>
</reference>